<dbReference type="EMBL" id="CP059572">
    <property type="protein sequence ID" value="QXJ22941.1"/>
    <property type="molecule type" value="Genomic_DNA"/>
</dbReference>
<keyword evidence="2" id="KW-1185">Reference proteome</keyword>
<proteinExistence type="predicted"/>
<evidence type="ECO:0008006" key="3">
    <source>
        <dbReference type="Google" id="ProtNLM"/>
    </source>
</evidence>
<evidence type="ECO:0000313" key="2">
    <source>
        <dbReference type="Proteomes" id="UP001049518"/>
    </source>
</evidence>
<name>A0ABX8QVT2_9ACTN</name>
<organism evidence="1 2">
    <name type="scientific">Actinomadura graeca</name>
    <dbReference type="NCBI Taxonomy" id="2750812"/>
    <lineage>
        <taxon>Bacteria</taxon>
        <taxon>Bacillati</taxon>
        <taxon>Actinomycetota</taxon>
        <taxon>Actinomycetes</taxon>
        <taxon>Streptosporangiales</taxon>
        <taxon>Thermomonosporaceae</taxon>
        <taxon>Actinomadura</taxon>
    </lineage>
</organism>
<evidence type="ECO:0000313" key="1">
    <source>
        <dbReference type="EMBL" id="QXJ22941.1"/>
    </source>
</evidence>
<protein>
    <recommendedName>
        <fullName evidence="3">Carboxypeptidase regulatory-like domain-containing protein</fullName>
    </recommendedName>
</protein>
<dbReference type="Proteomes" id="UP001049518">
    <property type="component" value="Chromosome"/>
</dbReference>
<reference evidence="1" key="1">
    <citation type="submission" date="2020-07" db="EMBL/GenBank/DDBJ databases">
        <authorList>
            <person name="Tarantini F.S."/>
            <person name="Hong K.W."/>
            <person name="Chan K.G."/>
        </authorList>
    </citation>
    <scope>NUCLEOTIDE SEQUENCE</scope>
    <source>
        <strain evidence="1">32-07</strain>
    </source>
</reference>
<accession>A0ABX8QVT2</accession>
<sequence>MTVSVYGWVDREGTPKAGTGFKARRDKPGYYTVTLDRTFSALPVVVTSVVEAEDGLDGAYPIEITNQGFRVVTTESSGPASDREFSFIATG</sequence>
<dbReference type="RefSeq" id="WP_231328613.1">
    <property type="nucleotide sequence ID" value="NZ_CP059572.1"/>
</dbReference>
<gene>
    <name evidence="1" type="ORF">AGRA3207_004023</name>
</gene>